<dbReference type="Proteomes" id="UP000019132">
    <property type="component" value="Unassembled WGS sequence"/>
</dbReference>
<dbReference type="EnsemblProtists" id="PYU1_T012134">
    <property type="protein sequence ID" value="PYU1_T012134"/>
    <property type="gene ID" value="PYU1_G012108"/>
</dbReference>
<sequence length="350" mass="38938">MWKRQIAQQQPATDASTNAHLARISLPNGDQIHDISKLYQKKCVKDEQRKVHRYMREVRTARDPLQQNGRQPLDPEFVRSQALNETPEAYYNTDCGNKKSLQRSLEDATNPCLSAFSSSKDRFASTAAYRASTFASVAIGPGTYRSKKRAIQVKKKQVPTPSYLSKAVRFEDTKAQVNAVLSGIQHTLHDDSQGSSSTLRAAPNRAVHVRIHRPMDRARGPLLSTTPRFKSPFFPGIASFCLGMSMRYVASKELCIVNDSPDRFYDISPSCKFTIDASVKSSSFRCSAMQSRASRLSTEAAMVHNTPNCPILPSPTKNTVGPGAYNVALSARRPSTQEGMNYIMMPQHHP</sequence>
<dbReference type="eggNOG" id="ENOG502SIM8">
    <property type="taxonomic scope" value="Eukaryota"/>
</dbReference>
<dbReference type="InterPro" id="IPR010736">
    <property type="entry name" value="SHIPPO-rpt"/>
</dbReference>
<reference evidence="2" key="2">
    <citation type="submission" date="2010-04" db="EMBL/GenBank/DDBJ databases">
        <authorList>
            <person name="Buell R."/>
            <person name="Hamilton J."/>
            <person name="Hostetler J."/>
        </authorList>
    </citation>
    <scope>NUCLEOTIDE SEQUENCE [LARGE SCALE GENOMIC DNA]</scope>
    <source>
        <strain evidence="2">DAOM:BR144</strain>
    </source>
</reference>
<accession>K3X4I5</accession>
<protein>
    <submittedName>
        <fullName evidence="1">Uncharacterized protein</fullName>
    </submittedName>
</protein>
<dbReference type="InParanoid" id="K3X4I5"/>
<proteinExistence type="predicted"/>
<evidence type="ECO:0000313" key="2">
    <source>
        <dbReference type="Proteomes" id="UP000019132"/>
    </source>
</evidence>
<evidence type="ECO:0000313" key="1">
    <source>
        <dbReference type="EnsemblProtists" id="PYU1_T012134"/>
    </source>
</evidence>
<name>K3X4I5_GLOUD</name>
<organism evidence="1 2">
    <name type="scientific">Globisporangium ultimum (strain ATCC 200006 / CBS 805.95 / DAOM BR144)</name>
    <name type="common">Pythium ultimum</name>
    <dbReference type="NCBI Taxonomy" id="431595"/>
    <lineage>
        <taxon>Eukaryota</taxon>
        <taxon>Sar</taxon>
        <taxon>Stramenopiles</taxon>
        <taxon>Oomycota</taxon>
        <taxon>Peronosporomycetes</taxon>
        <taxon>Pythiales</taxon>
        <taxon>Pythiaceae</taxon>
        <taxon>Globisporangium</taxon>
    </lineage>
</organism>
<dbReference type="HOGENOM" id="CLU_052274_0_0_1"/>
<reference evidence="1" key="3">
    <citation type="submission" date="2015-02" db="UniProtKB">
        <authorList>
            <consortium name="EnsemblProtists"/>
        </authorList>
    </citation>
    <scope>IDENTIFICATION</scope>
    <source>
        <strain evidence="1">DAOM BR144</strain>
    </source>
</reference>
<dbReference type="OMA" id="INAKEPY"/>
<dbReference type="AlphaFoldDB" id="K3X4I5"/>
<dbReference type="Pfam" id="PF07004">
    <property type="entry name" value="SHIPPO-rpt"/>
    <property type="match status" value="1"/>
</dbReference>
<reference evidence="2" key="1">
    <citation type="journal article" date="2010" name="Genome Biol.">
        <title>Genome sequence of the necrotrophic plant pathogen Pythium ultimum reveals original pathogenicity mechanisms and effector repertoire.</title>
        <authorList>
            <person name="Levesque C.A."/>
            <person name="Brouwer H."/>
            <person name="Cano L."/>
            <person name="Hamilton J.P."/>
            <person name="Holt C."/>
            <person name="Huitema E."/>
            <person name="Raffaele S."/>
            <person name="Robideau G.P."/>
            <person name="Thines M."/>
            <person name="Win J."/>
            <person name="Zerillo M.M."/>
            <person name="Beakes G.W."/>
            <person name="Boore J.L."/>
            <person name="Busam D."/>
            <person name="Dumas B."/>
            <person name="Ferriera S."/>
            <person name="Fuerstenberg S.I."/>
            <person name="Gachon C.M."/>
            <person name="Gaulin E."/>
            <person name="Govers F."/>
            <person name="Grenville-Briggs L."/>
            <person name="Horner N."/>
            <person name="Hostetler J."/>
            <person name="Jiang R.H."/>
            <person name="Johnson J."/>
            <person name="Krajaejun T."/>
            <person name="Lin H."/>
            <person name="Meijer H.J."/>
            <person name="Moore B."/>
            <person name="Morris P."/>
            <person name="Phuntmart V."/>
            <person name="Puiu D."/>
            <person name="Shetty J."/>
            <person name="Stajich J.E."/>
            <person name="Tripathy S."/>
            <person name="Wawra S."/>
            <person name="van West P."/>
            <person name="Whitty B.R."/>
            <person name="Coutinho P.M."/>
            <person name="Henrissat B."/>
            <person name="Martin F."/>
            <person name="Thomas P.D."/>
            <person name="Tyler B.M."/>
            <person name="De Vries R.P."/>
            <person name="Kamoun S."/>
            <person name="Yandell M."/>
            <person name="Tisserat N."/>
            <person name="Buell C.R."/>
        </authorList>
    </citation>
    <scope>NUCLEOTIDE SEQUENCE</scope>
    <source>
        <strain evidence="2">DAOM:BR144</strain>
    </source>
</reference>
<dbReference type="VEuPathDB" id="FungiDB:PYU1_G012108"/>
<keyword evidence="2" id="KW-1185">Reference proteome</keyword>
<dbReference type="EMBL" id="GL376601">
    <property type="status" value="NOT_ANNOTATED_CDS"/>
    <property type="molecule type" value="Genomic_DNA"/>
</dbReference>